<name>A0ACC2NAC3_9HYME</name>
<protein>
    <submittedName>
        <fullName evidence="1">Uncharacterized protein</fullName>
    </submittedName>
</protein>
<sequence length="269" mass="29698">MADSYAQELFLFEFLVDKVNIPAVQAMQDDILSVKTCIEFKILNLPPILLCQDSSSDNCCCLGEDPQVFRKGKSCLFALPSRLICRKLCSFPIIMSVYKKLPPSVLPDVMTIGSCSIEARDMINALLDECPLEKPSKALKNNFRITTSTGQCVGDACVFVRLSRLGRKVVTQFQTPHNKKPYLFKGDINSPVFQCKKVPPNQTGEEALKCICEPKDDGCSVVESKPDKSCCGQSNSEPACRPKPSKRRSSGKGKRPCCPANKGCPTKCW</sequence>
<keyword evidence="2" id="KW-1185">Reference proteome</keyword>
<evidence type="ECO:0000313" key="1">
    <source>
        <dbReference type="EMBL" id="KAJ8668001.1"/>
    </source>
</evidence>
<proteinExistence type="predicted"/>
<dbReference type="Proteomes" id="UP001239111">
    <property type="component" value="Chromosome 4"/>
</dbReference>
<organism evidence="1 2">
    <name type="scientific">Eretmocerus hayati</name>
    <dbReference type="NCBI Taxonomy" id="131215"/>
    <lineage>
        <taxon>Eukaryota</taxon>
        <taxon>Metazoa</taxon>
        <taxon>Ecdysozoa</taxon>
        <taxon>Arthropoda</taxon>
        <taxon>Hexapoda</taxon>
        <taxon>Insecta</taxon>
        <taxon>Pterygota</taxon>
        <taxon>Neoptera</taxon>
        <taxon>Endopterygota</taxon>
        <taxon>Hymenoptera</taxon>
        <taxon>Apocrita</taxon>
        <taxon>Proctotrupomorpha</taxon>
        <taxon>Chalcidoidea</taxon>
        <taxon>Aphelinidae</taxon>
        <taxon>Aphelininae</taxon>
        <taxon>Eretmocerus</taxon>
    </lineage>
</organism>
<comment type="caution">
    <text evidence="1">The sequence shown here is derived from an EMBL/GenBank/DDBJ whole genome shotgun (WGS) entry which is preliminary data.</text>
</comment>
<reference evidence="1" key="1">
    <citation type="submission" date="2023-04" db="EMBL/GenBank/DDBJ databases">
        <title>A chromosome-level genome assembly of the parasitoid wasp Eretmocerus hayati.</title>
        <authorList>
            <person name="Zhong Y."/>
            <person name="Liu S."/>
            <person name="Liu Y."/>
        </authorList>
    </citation>
    <scope>NUCLEOTIDE SEQUENCE</scope>
    <source>
        <strain evidence="1">ZJU_SS_LIU_2023</strain>
    </source>
</reference>
<evidence type="ECO:0000313" key="2">
    <source>
        <dbReference type="Proteomes" id="UP001239111"/>
    </source>
</evidence>
<dbReference type="EMBL" id="CM056744">
    <property type="protein sequence ID" value="KAJ8668001.1"/>
    <property type="molecule type" value="Genomic_DNA"/>
</dbReference>
<accession>A0ACC2NAC3</accession>
<gene>
    <name evidence="1" type="ORF">QAD02_009664</name>
</gene>